<name>E1KQ18_9BACT</name>
<proteinExistence type="predicted"/>
<sequence>MLVARNRTLEKNFFSTTDKTNYLTNLQKETGCFDSKNRLFFLAKA</sequence>
<gene>
    <name evidence="1" type="ORF">HMPREF9296_0425</name>
</gene>
<dbReference type="EMBL" id="AEDO01000026">
    <property type="protein sequence ID" value="EFL46448.1"/>
    <property type="molecule type" value="Genomic_DNA"/>
</dbReference>
<dbReference type="Proteomes" id="UP000003610">
    <property type="component" value="Unassembled WGS sequence"/>
</dbReference>
<organism evidence="1 2">
    <name type="scientific">Prevotella disiens FB035-09AN</name>
    <dbReference type="NCBI Taxonomy" id="866771"/>
    <lineage>
        <taxon>Bacteria</taxon>
        <taxon>Pseudomonadati</taxon>
        <taxon>Bacteroidota</taxon>
        <taxon>Bacteroidia</taxon>
        <taxon>Bacteroidales</taxon>
        <taxon>Prevotellaceae</taxon>
        <taxon>Prevotella</taxon>
    </lineage>
</organism>
<dbReference type="AlphaFoldDB" id="E1KQ18"/>
<comment type="caution">
    <text evidence="1">The sequence shown here is derived from an EMBL/GenBank/DDBJ whole genome shotgun (WGS) entry which is preliminary data.</text>
</comment>
<accession>E1KQ18</accession>
<protein>
    <submittedName>
        <fullName evidence="1">Uncharacterized protein</fullName>
    </submittedName>
</protein>
<evidence type="ECO:0000313" key="1">
    <source>
        <dbReference type="EMBL" id="EFL46448.1"/>
    </source>
</evidence>
<reference evidence="1 2" key="1">
    <citation type="submission" date="2010-08" db="EMBL/GenBank/DDBJ databases">
        <authorList>
            <person name="Durkin A.S."/>
            <person name="Madupu R."/>
            <person name="Torralba M."/>
            <person name="Gillis M."/>
            <person name="Methe B."/>
            <person name="Sutton G."/>
            <person name="Nelson K.E."/>
        </authorList>
    </citation>
    <scope>NUCLEOTIDE SEQUENCE [LARGE SCALE GENOMIC DNA]</scope>
    <source>
        <strain evidence="1 2">FB035-09AN</strain>
    </source>
</reference>
<evidence type="ECO:0000313" key="2">
    <source>
        <dbReference type="Proteomes" id="UP000003610"/>
    </source>
</evidence>